<dbReference type="InterPro" id="IPR023387">
    <property type="entry name" value="DUF1653-like_dom"/>
</dbReference>
<comment type="caution">
    <text evidence="2">The sequence shown here is derived from an EMBL/GenBank/DDBJ whole genome shotgun (WGS) entry which is preliminary data.</text>
</comment>
<dbReference type="Gene3D" id="2.30.30.320">
    <property type="entry name" value="DUF1653-like domain"/>
    <property type="match status" value="1"/>
</dbReference>
<gene>
    <name evidence="4" type="ORF">DW885_09735</name>
    <name evidence="3" type="ORF">DXD10_14240</name>
    <name evidence="2" type="ORF">DXD84_13195</name>
</gene>
<proteinExistence type="predicted"/>
<evidence type="ECO:0000313" key="7">
    <source>
        <dbReference type="Proteomes" id="UP000284883"/>
    </source>
</evidence>
<protein>
    <submittedName>
        <fullName evidence="2">DUF1653 domain-containing protein</fullName>
    </submittedName>
</protein>
<sequence>MPRVRIIKKNDEYSSEYDLGDIFEITGTWYGGVHIEGKSGVPVSLDKDEYMELDTEPQEQKNPAAGDVPKRDILVGDIVQHFKREWVSSETSEYLYKVLAFAQHTETGEKLVVYQGMYPPFKICARPYDMFMSEVDREKYPKIRQKYRFEKIKL</sequence>
<dbReference type="Pfam" id="PF07866">
    <property type="entry name" value="DUF1653"/>
    <property type="match status" value="1"/>
</dbReference>
<reference evidence="5 6" key="1">
    <citation type="submission" date="2018-08" db="EMBL/GenBank/DDBJ databases">
        <title>A genome reference for cultivated species of the human gut microbiota.</title>
        <authorList>
            <person name="Zou Y."/>
            <person name="Xue W."/>
            <person name="Luo G."/>
        </authorList>
    </citation>
    <scope>NUCLEOTIDE SEQUENCE [LARGE SCALE GENOMIC DNA]</scope>
    <source>
        <strain evidence="4 7">AM40-15AC</strain>
        <strain evidence="3 6">TF11-11</strain>
        <strain evidence="2 5">TM09-19AC</strain>
    </source>
</reference>
<name>A0A3E4EYX7_9FIRM</name>
<dbReference type="RefSeq" id="WP_117495743.1">
    <property type="nucleotide sequence ID" value="NZ_QSGQ01000006.1"/>
</dbReference>
<dbReference type="EMBL" id="QSOI01000022">
    <property type="protein sequence ID" value="RGI81548.1"/>
    <property type="molecule type" value="Genomic_DNA"/>
</dbReference>
<evidence type="ECO:0000313" key="6">
    <source>
        <dbReference type="Proteomes" id="UP000261208"/>
    </source>
</evidence>
<feature type="domain" description="DUF1653" evidence="1">
    <location>
        <begin position="78"/>
        <end position="150"/>
    </location>
</feature>
<dbReference type="Proteomes" id="UP000260664">
    <property type="component" value="Unassembled WGS sequence"/>
</dbReference>
<dbReference type="Proteomes" id="UP000284883">
    <property type="component" value="Unassembled WGS sequence"/>
</dbReference>
<dbReference type="EMBL" id="QSGQ01000006">
    <property type="protein sequence ID" value="RHB39082.1"/>
    <property type="molecule type" value="Genomic_DNA"/>
</dbReference>
<organism evidence="2 5">
    <name type="scientific">Dorea formicigenerans</name>
    <dbReference type="NCBI Taxonomy" id="39486"/>
    <lineage>
        <taxon>Bacteria</taxon>
        <taxon>Bacillati</taxon>
        <taxon>Bacillota</taxon>
        <taxon>Clostridia</taxon>
        <taxon>Lachnospirales</taxon>
        <taxon>Lachnospiraceae</taxon>
        <taxon>Dorea</taxon>
    </lineage>
</organism>
<evidence type="ECO:0000313" key="3">
    <source>
        <dbReference type="EMBL" id="RGK44839.1"/>
    </source>
</evidence>
<dbReference type="Proteomes" id="UP000261208">
    <property type="component" value="Unassembled WGS sequence"/>
</dbReference>
<evidence type="ECO:0000259" key="1">
    <source>
        <dbReference type="Pfam" id="PF07866"/>
    </source>
</evidence>
<dbReference type="EMBL" id="QSQQ01000022">
    <property type="protein sequence ID" value="RGK44839.1"/>
    <property type="molecule type" value="Genomic_DNA"/>
</dbReference>
<evidence type="ECO:0000313" key="5">
    <source>
        <dbReference type="Proteomes" id="UP000260664"/>
    </source>
</evidence>
<evidence type="ECO:0000313" key="2">
    <source>
        <dbReference type="EMBL" id="RGI81548.1"/>
    </source>
</evidence>
<evidence type="ECO:0000313" key="4">
    <source>
        <dbReference type="EMBL" id="RHB39082.1"/>
    </source>
</evidence>
<dbReference type="InterPro" id="IPR037135">
    <property type="entry name" value="DUF1653-like_dom_sf"/>
</dbReference>
<dbReference type="AlphaFoldDB" id="A0A3E4EYX7"/>
<accession>A0A3E4EYX7</accession>